<dbReference type="InterPro" id="IPR039519">
    <property type="entry name" value="YokE-like_PH"/>
</dbReference>
<sequence>MSYTLNEIKEQMEQVGIKDLFGTRREVKQLPDIINDDEVIVYGCSGLNDGNTVLCILTNKRILMLDKGLLYGIKSTEIPLDMVNGVSYSKGLMLGKISITNGATITKLENVNKNDAPIMANAIKEQAEQYKSLLKKDNQPDSPTHHDDLETDQLVNELRKLKPLVDEGIITEDEFQEKKKQLLGI</sequence>
<reference evidence="3 4" key="1">
    <citation type="submission" date="2016-12" db="EMBL/GenBank/DDBJ databases">
        <title>Complete Genome Sequence of Lactobacillus fermentum Strain SNUV175, a Probiotic for Treatment of Bacterial Vaginosis.</title>
        <authorList>
            <person name="Lee S."/>
            <person name="You H.J."/>
            <person name="Kwon B."/>
            <person name="Ko G."/>
        </authorList>
    </citation>
    <scope>NUCLEOTIDE SEQUENCE [LARGE SCALE GENOMIC DNA]</scope>
    <source>
        <strain evidence="3 4">SNUV175</strain>
    </source>
</reference>
<dbReference type="Pfam" id="PF09851">
    <property type="entry name" value="SHOCT"/>
    <property type="match status" value="1"/>
</dbReference>
<gene>
    <name evidence="3" type="ORF">BUW47_02720</name>
</gene>
<evidence type="ECO:0000313" key="3">
    <source>
        <dbReference type="EMBL" id="APU45420.1"/>
    </source>
</evidence>
<name>A0A1L7GTM3_LIMFE</name>
<dbReference type="Pfam" id="PF14470">
    <property type="entry name" value="bPH_3"/>
    <property type="match status" value="1"/>
</dbReference>
<evidence type="ECO:0000259" key="1">
    <source>
        <dbReference type="Pfam" id="PF09851"/>
    </source>
</evidence>
<dbReference type="RefSeq" id="WP_075667210.1">
    <property type="nucleotide sequence ID" value="NZ_CP019030.1"/>
</dbReference>
<evidence type="ECO:0000259" key="2">
    <source>
        <dbReference type="Pfam" id="PF14470"/>
    </source>
</evidence>
<dbReference type="AlphaFoldDB" id="A0A1L7GTM3"/>
<protein>
    <recommendedName>
        <fullName evidence="5">YokE-like PH domain-containing protein</fullName>
    </recommendedName>
</protein>
<evidence type="ECO:0008006" key="5">
    <source>
        <dbReference type="Google" id="ProtNLM"/>
    </source>
</evidence>
<dbReference type="EMBL" id="CP019030">
    <property type="protein sequence ID" value="APU45420.1"/>
    <property type="molecule type" value="Genomic_DNA"/>
</dbReference>
<dbReference type="OrthoDB" id="2307739at2"/>
<proteinExistence type="predicted"/>
<accession>A0A1L7GTM3</accession>
<dbReference type="InterPro" id="IPR018649">
    <property type="entry name" value="SHOCT"/>
</dbReference>
<evidence type="ECO:0000313" key="4">
    <source>
        <dbReference type="Proteomes" id="UP000185427"/>
    </source>
</evidence>
<dbReference type="Proteomes" id="UP000185427">
    <property type="component" value="Chromosome"/>
</dbReference>
<feature type="domain" description="SHOCT" evidence="1">
    <location>
        <begin position="157"/>
        <end position="183"/>
    </location>
</feature>
<feature type="domain" description="YokE-like PH" evidence="2">
    <location>
        <begin position="35"/>
        <end position="125"/>
    </location>
</feature>
<organism evidence="3 4">
    <name type="scientific">Limosilactobacillus fermentum</name>
    <name type="common">Lactobacillus fermentum</name>
    <dbReference type="NCBI Taxonomy" id="1613"/>
    <lineage>
        <taxon>Bacteria</taxon>
        <taxon>Bacillati</taxon>
        <taxon>Bacillota</taxon>
        <taxon>Bacilli</taxon>
        <taxon>Lactobacillales</taxon>
        <taxon>Lactobacillaceae</taxon>
        <taxon>Limosilactobacillus</taxon>
    </lineage>
</organism>